<organism evidence="2 3">
    <name type="scientific">Tothia fuscella</name>
    <dbReference type="NCBI Taxonomy" id="1048955"/>
    <lineage>
        <taxon>Eukaryota</taxon>
        <taxon>Fungi</taxon>
        <taxon>Dikarya</taxon>
        <taxon>Ascomycota</taxon>
        <taxon>Pezizomycotina</taxon>
        <taxon>Dothideomycetes</taxon>
        <taxon>Pleosporomycetidae</taxon>
        <taxon>Venturiales</taxon>
        <taxon>Cylindrosympodiaceae</taxon>
        <taxon>Tothia</taxon>
    </lineage>
</organism>
<feature type="region of interest" description="Disordered" evidence="1">
    <location>
        <begin position="27"/>
        <end position="71"/>
    </location>
</feature>
<reference evidence="2" key="1">
    <citation type="journal article" date="2020" name="Stud. Mycol.">
        <title>101 Dothideomycetes genomes: a test case for predicting lifestyles and emergence of pathogens.</title>
        <authorList>
            <person name="Haridas S."/>
            <person name="Albert R."/>
            <person name="Binder M."/>
            <person name="Bloem J."/>
            <person name="Labutti K."/>
            <person name="Salamov A."/>
            <person name="Andreopoulos B."/>
            <person name="Baker S."/>
            <person name="Barry K."/>
            <person name="Bills G."/>
            <person name="Bluhm B."/>
            <person name="Cannon C."/>
            <person name="Castanera R."/>
            <person name="Culley D."/>
            <person name="Daum C."/>
            <person name="Ezra D."/>
            <person name="Gonzalez J."/>
            <person name="Henrissat B."/>
            <person name="Kuo A."/>
            <person name="Liang C."/>
            <person name="Lipzen A."/>
            <person name="Lutzoni F."/>
            <person name="Magnuson J."/>
            <person name="Mondo S."/>
            <person name="Nolan M."/>
            <person name="Ohm R."/>
            <person name="Pangilinan J."/>
            <person name="Park H.-J."/>
            <person name="Ramirez L."/>
            <person name="Alfaro M."/>
            <person name="Sun H."/>
            <person name="Tritt A."/>
            <person name="Yoshinaga Y."/>
            <person name="Zwiers L.-H."/>
            <person name="Turgeon B."/>
            <person name="Goodwin S."/>
            <person name="Spatafora J."/>
            <person name="Crous P."/>
            <person name="Grigoriev I."/>
        </authorList>
    </citation>
    <scope>NUCLEOTIDE SEQUENCE</scope>
    <source>
        <strain evidence="2">CBS 130266</strain>
    </source>
</reference>
<feature type="region of interest" description="Disordered" evidence="1">
    <location>
        <begin position="492"/>
        <end position="602"/>
    </location>
</feature>
<feature type="compositionally biased region" description="Low complexity" evidence="1">
    <location>
        <begin position="530"/>
        <end position="543"/>
    </location>
</feature>
<feature type="compositionally biased region" description="Basic and acidic residues" evidence="1">
    <location>
        <begin position="511"/>
        <end position="526"/>
    </location>
</feature>
<accession>A0A9P4NQC6</accession>
<feature type="compositionally biased region" description="Polar residues" evidence="1">
    <location>
        <begin position="586"/>
        <end position="596"/>
    </location>
</feature>
<feature type="compositionally biased region" description="Polar residues" evidence="1">
    <location>
        <begin position="35"/>
        <end position="52"/>
    </location>
</feature>
<dbReference type="OrthoDB" id="3796964at2759"/>
<evidence type="ECO:0000313" key="2">
    <source>
        <dbReference type="EMBL" id="KAF2429513.1"/>
    </source>
</evidence>
<comment type="caution">
    <text evidence="2">The sequence shown here is derived from an EMBL/GenBank/DDBJ whole genome shotgun (WGS) entry which is preliminary data.</text>
</comment>
<evidence type="ECO:0000313" key="3">
    <source>
        <dbReference type="Proteomes" id="UP000800235"/>
    </source>
</evidence>
<keyword evidence="3" id="KW-1185">Reference proteome</keyword>
<gene>
    <name evidence="2" type="ORF">EJ08DRAFT_661633</name>
</gene>
<dbReference type="AlphaFoldDB" id="A0A9P4NQC6"/>
<feature type="region of interest" description="Disordered" evidence="1">
    <location>
        <begin position="157"/>
        <end position="200"/>
    </location>
</feature>
<proteinExistence type="predicted"/>
<protein>
    <submittedName>
        <fullName evidence="2">Uncharacterized protein</fullName>
    </submittedName>
</protein>
<feature type="compositionally biased region" description="Basic residues" evidence="1">
    <location>
        <begin position="574"/>
        <end position="583"/>
    </location>
</feature>
<feature type="compositionally biased region" description="Polar residues" evidence="1">
    <location>
        <begin position="178"/>
        <end position="189"/>
    </location>
</feature>
<evidence type="ECO:0000256" key="1">
    <source>
        <dbReference type="SAM" id="MobiDB-lite"/>
    </source>
</evidence>
<sequence>MAQIKGMEVSMSGIASVKITPNSIVLEIRPEGSDRPTSAPAQTSNDNSSLTYDSKGPQVTGDDLPDPPTPEEHLAAKYPVDPDCSCIKCNEDLYKLTPHSIHPLEKEKDRPFSLSSHDSRHLPLCNLTDLYGYAPNALIDGIIQTFDLDALQLGDPVAHDDEEGINPPETDHNKENQPESPTAHDNTSPSKKDKTKGKERKVLTAQQIAIAEFKKWYRNSKVGKADSLKQFIEKNPEERISSYLLQYFFELFNDIFFHGALRGTRVVLRDLKKVTGLTSFPNINPDKSKKDTSNISILPVVTIAINVTMAMKELAVLEEEFDAKKTASGSKSKSITKEKNGKKETDNKIRKTFSFTNPETRVEETVKAPSTGLEYVMGVLLHEMAHALIGLFACTGTVIDYPELPLTQTCNDQVCNRLVNLNFGATGHGRLWFRLVKAIERNTKEFLDFETVLVGPDDLSSELKEENGWLPSNAHDIPEFFAHDQKARDKIALASRAKRANRSSSGVNITADERVGPAVGEEEHNEPPINNTGSQGSESGSSNEKSDRPSSDGSGKVVKANSTKSNKAAPRGPANRRRLKRRVSIASATNNTNQTCKRQRMH</sequence>
<name>A0A9P4NQC6_9PEZI</name>
<dbReference type="Proteomes" id="UP000800235">
    <property type="component" value="Unassembled WGS sequence"/>
</dbReference>
<dbReference type="EMBL" id="MU007046">
    <property type="protein sequence ID" value="KAF2429513.1"/>
    <property type="molecule type" value="Genomic_DNA"/>
</dbReference>